<feature type="chain" id="PRO_5046793016" evidence="2">
    <location>
        <begin position="23"/>
        <end position="245"/>
    </location>
</feature>
<reference evidence="4" key="1">
    <citation type="journal article" date="2019" name="Int. J. Syst. Evol. Microbiol.">
        <title>The Global Catalogue of Microorganisms (GCM) 10K type strain sequencing project: providing services to taxonomists for standard genome sequencing and annotation.</title>
        <authorList>
            <consortium name="The Broad Institute Genomics Platform"/>
            <consortium name="The Broad Institute Genome Sequencing Center for Infectious Disease"/>
            <person name="Wu L."/>
            <person name="Ma J."/>
        </authorList>
    </citation>
    <scope>NUCLEOTIDE SEQUENCE [LARGE SCALE GENOMIC DNA]</scope>
    <source>
        <strain evidence="4">CCUG 48316</strain>
    </source>
</reference>
<keyword evidence="4" id="KW-1185">Reference proteome</keyword>
<dbReference type="RefSeq" id="WP_378968902.1">
    <property type="nucleotide sequence ID" value="NZ_JBHSWN010000001.1"/>
</dbReference>
<evidence type="ECO:0000313" key="3">
    <source>
        <dbReference type="EMBL" id="MFC6789743.1"/>
    </source>
</evidence>
<dbReference type="Proteomes" id="UP001596292">
    <property type="component" value="Unassembled WGS sequence"/>
</dbReference>
<feature type="signal peptide" evidence="2">
    <location>
        <begin position="1"/>
        <end position="22"/>
    </location>
</feature>
<sequence length="245" mass="26385">MRLTHVATALAVILCAPTLVSATETAAPAQANATTPAVVNAPKTGSPNAGDLLFEQPQMKNAPPGSTITYDYLRRSGIAKGPFGAPLQDTITIKVEKGKQPDARDMDVTMFSGLNRRPAGPFEDMTGNPIVPLFLENHIMALSKVLEANPRYLKLAIRKGLREKATVTPIKVSFGDKDVDAWRIEMRPFEGDAQSQRMRGLDTLTYTFVTSPSVPGEIVSMEAASKNGEGGELLEEKLGYEQKAG</sequence>
<evidence type="ECO:0000256" key="2">
    <source>
        <dbReference type="SAM" id="SignalP"/>
    </source>
</evidence>
<feature type="compositionally biased region" description="Basic and acidic residues" evidence="1">
    <location>
        <begin position="234"/>
        <end position="245"/>
    </location>
</feature>
<proteinExistence type="predicted"/>
<dbReference type="EMBL" id="JBHSWN010000001">
    <property type="protein sequence ID" value="MFC6789743.1"/>
    <property type="molecule type" value="Genomic_DNA"/>
</dbReference>
<gene>
    <name evidence="3" type="ORF">ACFQE0_09015</name>
</gene>
<evidence type="ECO:0000313" key="4">
    <source>
        <dbReference type="Proteomes" id="UP001596292"/>
    </source>
</evidence>
<keyword evidence="2" id="KW-0732">Signal</keyword>
<accession>A0ABW2BH46</accession>
<name>A0ABW2BH46_9HYPH</name>
<protein>
    <submittedName>
        <fullName evidence="3">Uncharacterized protein</fullName>
    </submittedName>
</protein>
<organism evidence="3 4">
    <name type="scientific">Methylobacterium komagatae</name>
    <dbReference type="NCBI Taxonomy" id="374425"/>
    <lineage>
        <taxon>Bacteria</taxon>
        <taxon>Pseudomonadati</taxon>
        <taxon>Pseudomonadota</taxon>
        <taxon>Alphaproteobacteria</taxon>
        <taxon>Hyphomicrobiales</taxon>
        <taxon>Methylobacteriaceae</taxon>
        <taxon>Methylobacterium</taxon>
    </lineage>
</organism>
<comment type="caution">
    <text evidence="3">The sequence shown here is derived from an EMBL/GenBank/DDBJ whole genome shotgun (WGS) entry which is preliminary data.</text>
</comment>
<evidence type="ECO:0000256" key="1">
    <source>
        <dbReference type="SAM" id="MobiDB-lite"/>
    </source>
</evidence>
<feature type="region of interest" description="Disordered" evidence="1">
    <location>
        <begin position="225"/>
        <end position="245"/>
    </location>
</feature>